<evidence type="ECO:0000313" key="3">
    <source>
        <dbReference type="Proteomes" id="UP000316270"/>
    </source>
</evidence>
<feature type="region of interest" description="Disordered" evidence="1">
    <location>
        <begin position="560"/>
        <end position="597"/>
    </location>
</feature>
<organism evidence="2 3">
    <name type="scientific">Venturia effusa</name>
    <dbReference type="NCBI Taxonomy" id="50376"/>
    <lineage>
        <taxon>Eukaryota</taxon>
        <taxon>Fungi</taxon>
        <taxon>Dikarya</taxon>
        <taxon>Ascomycota</taxon>
        <taxon>Pezizomycotina</taxon>
        <taxon>Dothideomycetes</taxon>
        <taxon>Pleosporomycetidae</taxon>
        <taxon>Venturiales</taxon>
        <taxon>Venturiaceae</taxon>
        <taxon>Venturia</taxon>
    </lineage>
</organism>
<evidence type="ECO:0000313" key="2">
    <source>
        <dbReference type="EMBL" id="QDS71291.1"/>
    </source>
</evidence>
<evidence type="ECO:0000256" key="1">
    <source>
        <dbReference type="SAM" id="MobiDB-lite"/>
    </source>
</evidence>
<feature type="compositionally biased region" description="Polar residues" evidence="1">
    <location>
        <begin position="577"/>
        <end position="586"/>
    </location>
</feature>
<feature type="compositionally biased region" description="Low complexity" evidence="1">
    <location>
        <begin position="403"/>
        <end position="415"/>
    </location>
</feature>
<dbReference type="EMBL" id="CP042190">
    <property type="protein sequence ID" value="QDS71291.1"/>
    <property type="molecule type" value="Genomic_DNA"/>
</dbReference>
<dbReference type="OrthoDB" id="5430717at2759"/>
<proteinExistence type="predicted"/>
<name>A0A517L6M9_9PEZI</name>
<accession>A0A517L6M9</accession>
<feature type="compositionally biased region" description="Low complexity" evidence="1">
    <location>
        <begin position="560"/>
        <end position="571"/>
    </location>
</feature>
<protein>
    <submittedName>
        <fullName evidence="2">Uncharacterized protein</fullName>
    </submittedName>
</protein>
<keyword evidence="3" id="KW-1185">Reference proteome</keyword>
<dbReference type="AlphaFoldDB" id="A0A517L6M9"/>
<feature type="region of interest" description="Disordered" evidence="1">
    <location>
        <begin position="1"/>
        <end position="41"/>
    </location>
</feature>
<feature type="region of interest" description="Disordered" evidence="1">
    <location>
        <begin position="398"/>
        <end position="419"/>
    </location>
</feature>
<dbReference type="STRING" id="50376.A0A517L6M9"/>
<feature type="compositionally biased region" description="Basic and acidic residues" evidence="1">
    <location>
        <begin position="24"/>
        <end position="41"/>
    </location>
</feature>
<feature type="compositionally biased region" description="Basic and acidic residues" evidence="1">
    <location>
        <begin position="588"/>
        <end position="597"/>
    </location>
</feature>
<gene>
    <name evidence="2" type="ORF">FKW77_001281</name>
</gene>
<sequence>MNNAHQWRLGINRPRTPQIIIDGNDDRKENAKDERSDDRREDRIRDDRFEKGDRVSMLTTVSSTASMTELLQAPEKRHSRPKLFSRASQYFGKSPNLRFSNNFEFADVKAERSLRQDAKLDAIISSITTSINNAINKPLSVQNHGPILRVFEAYRVLSDEKEDLETKLAEAVAHNNTTLDTLEGERRRWKEDELAYKAEIKRLEVIIANGKTGLAEVTLARQTSLIRRGNRTTAREWENGGSGDSDVTVVNRSVRPISPSHSMSVLSRSFSHSQHRGVPFVQADLPPGTPPSETSKVGLGLSNVSMPRHWAKASATTSWSQSMSSTRSEYQYSENLDDDLYSNFSSNGGDLLEDEIDQQNLTTQAIEHVAKLIADARNSSVETTVAWIQRCMTTTFETIDEGPPSSTSGSSCPDSSFDRYRRTQHTQIREQLSMRRRGEKIEIETENKEPLRPFSFFSGDDTDSMVIRSAPPDTTMVYDARFSPVMLTSRSQSMIPSPVSEHLLAHPRREDSTSSLVTSLHRSPCSESVLPRTPSGASSHLSVATAVRLRPGGFNIVDSLNSMRNSNNGGSREYRSPTASNRSSAYVRSDDESASRS</sequence>
<dbReference type="Proteomes" id="UP000316270">
    <property type="component" value="Chromosome 6"/>
</dbReference>
<reference evidence="2 3" key="1">
    <citation type="submission" date="2019-07" db="EMBL/GenBank/DDBJ databases">
        <title>Finished genome of Venturia effusa.</title>
        <authorList>
            <person name="Young C.A."/>
            <person name="Cox M.P."/>
            <person name="Ganley A.R.D."/>
            <person name="David W.J."/>
        </authorList>
    </citation>
    <scope>NUCLEOTIDE SEQUENCE [LARGE SCALE GENOMIC DNA]</scope>
    <source>
        <strain evidence="3">albino</strain>
    </source>
</reference>